<proteinExistence type="predicted"/>
<evidence type="ECO:0000313" key="3">
    <source>
        <dbReference type="Proteomes" id="UP000663829"/>
    </source>
</evidence>
<evidence type="ECO:0000313" key="1">
    <source>
        <dbReference type="EMBL" id="CAF1089759.1"/>
    </source>
</evidence>
<comment type="caution">
    <text evidence="1">The sequence shown here is derived from an EMBL/GenBank/DDBJ whole genome shotgun (WGS) entry which is preliminary data.</text>
</comment>
<gene>
    <name evidence="1" type="ORF">GPM918_LOCUS18196</name>
    <name evidence="2" type="ORF">SRO942_LOCUS18193</name>
</gene>
<accession>A0A814NFC6</accession>
<dbReference type="AlphaFoldDB" id="A0A814NFC6"/>
<dbReference type="Proteomes" id="UP000681722">
    <property type="component" value="Unassembled WGS sequence"/>
</dbReference>
<sequence length="142" mass="16721">MAGESVWTKLIRHYSVVQYLFNAESYAGLVIYEVLENMSVEFPLMHYLIEQYDPTLDDTSYTLLADFYYELKNREKSLEYLKTLTITKNRCFSSDHPINILPYKLMRAIYIEQGDDDSELTELHIKIKSDSQAETLKVLFKI</sequence>
<evidence type="ECO:0000313" key="2">
    <source>
        <dbReference type="EMBL" id="CAF3855273.1"/>
    </source>
</evidence>
<organism evidence="1 3">
    <name type="scientific">Didymodactylos carnosus</name>
    <dbReference type="NCBI Taxonomy" id="1234261"/>
    <lineage>
        <taxon>Eukaryota</taxon>
        <taxon>Metazoa</taxon>
        <taxon>Spiralia</taxon>
        <taxon>Gnathifera</taxon>
        <taxon>Rotifera</taxon>
        <taxon>Eurotatoria</taxon>
        <taxon>Bdelloidea</taxon>
        <taxon>Philodinida</taxon>
        <taxon>Philodinidae</taxon>
        <taxon>Didymodactylos</taxon>
    </lineage>
</organism>
<name>A0A814NFC6_9BILA</name>
<reference evidence="1" key="1">
    <citation type="submission" date="2021-02" db="EMBL/GenBank/DDBJ databases">
        <authorList>
            <person name="Nowell W R."/>
        </authorList>
    </citation>
    <scope>NUCLEOTIDE SEQUENCE</scope>
</reference>
<dbReference type="EMBL" id="CAJNOQ010005198">
    <property type="protein sequence ID" value="CAF1089759.1"/>
    <property type="molecule type" value="Genomic_DNA"/>
</dbReference>
<dbReference type="EMBL" id="CAJOBC010005198">
    <property type="protein sequence ID" value="CAF3855273.1"/>
    <property type="molecule type" value="Genomic_DNA"/>
</dbReference>
<keyword evidence="3" id="KW-1185">Reference proteome</keyword>
<dbReference type="Proteomes" id="UP000663829">
    <property type="component" value="Unassembled WGS sequence"/>
</dbReference>
<protein>
    <submittedName>
        <fullName evidence="1">Uncharacterized protein</fullName>
    </submittedName>
</protein>